<dbReference type="AlphaFoldDB" id="A0AA39XAH0"/>
<keyword evidence="2" id="KW-1185">Reference proteome</keyword>
<protein>
    <submittedName>
        <fullName evidence="1">Uncharacterized protein</fullName>
    </submittedName>
</protein>
<accession>A0AA39XAH0</accession>
<evidence type="ECO:0000313" key="1">
    <source>
        <dbReference type="EMBL" id="KAK0630086.1"/>
    </source>
</evidence>
<sequence length="86" mass="9102">MRPRRSLSLLFLLDSPPFSFLPPSPPPFPPTFTASSLGTETVSPSRAPRPAAVAFHTTFPSSHLACSFGGSSLTVKPMHTPKPLAA</sequence>
<dbReference type="Proteomes" id="UP001174934">
    <property type="component" value="Unassembled WGS sequence"/>
</dbReference>
<proteinExistence type="predicted"/>
<evidence type="ECO:0000313" key="2">
    <source>
        <dbReference type="Proteomes" id="UP001174934"/>
    </source>
</evidence>
<comment type="caution">
    <text evidence="1">The sequence shown here is derived from an EMBL/GenBank/DDBJ whole genome shotgun (WGS) entry which is preliminary data.</text>
</comment>
<organism evidence="1 2">
    <name type="scientific">Bombardia bombarda</name>
    <dbReference type="NCBI Taxonomy" id="252184"/>
    <lineage>
        <taxon>Eukaryota</taxon>
        <taxon>Fungi</taxon>
        <taxon>Dikarya</taxon>
        <taxon>Ascomycota</taxon>
        <taxon>Pezizomycotina</taxon>
        <taxon>Sordariomycetes</taxon>
        <taxon>Sordariomycetidae</taxon>
        <taxon>Sordariales</taxon>
        <taxon>Lasiosphaeriaceae</taxon>
        <taxon>Bombardia</taxon>
    </lineage>
</organism>
<dbReference type="EMBL" id="JAULSR010000002">
    <property type="protein sequence ID" value="KAK0630086.1"/>
    <property type="molecule type" value="Genomic_DNA"/>
</dbReference>
<reference evidence="1" key="1">
    <citation type="submission" date="2023-06" db="EMBL/GenBank/DDBJ databases">
        <title>Genome-scale phylogeny and comparative genomics of the fungal order Sordariales.</title>
        <authorList>
            <consortium name="Lawrence Berkeley National Laboratory"/>
            <person name="Hensen N."/>
            <person name="Bonometti L."/>
            <person name="Westerberg I."/>
            <person name="Brannstrom I.O."/>
            <person name="Guillou S."/>
            <person name="Cros-Aarteil S."/>
            <person name="Calhoun S."/>
            <person name="Haridas S."/>
            <person name="Kuo A."/>
            <person name="Mondo S."/>
            <person name="Pangilinan J."/>
            <person name="Riley R."/>
            <person name="LaButti K."/>
            <person name="Andreopoulos B."/>
            <person name="Lipzen A."/>
            <person name="Chen C."/>
            <person name="Yanf M."/>
            <person name="Daum C."/>
            <person name="Ng V."/>
            <person name="Clum A."/>
            <person name="Steindorff A."/>
            <person name="Ohm R."/>
            <person name="Martin F."/>
            <person name="Silar P."/>
            <person name="Natvig D."/>
            <person name="Lalanne C."/>
            <person name="Gautier V."/>
            <person name="Ament-velasquez S.L."/>
            <person name="Kruys A."/>
            <person name="Hutchinson M.I."/>
            <person name="Powell A.J."/>
            <person name="Barry K."/>
            <person name="Miller A.N."/>
            <person name="Grigoriev I.V."/>
            <person name="Debuchy R."/>
            <person name="Gladieux P."/>
            <person name="Thoren M.H."/>
            <person name="Johannesson H."/>
        </authorList>
    </citation>
    <scope>NUCLEOTIDE SEQUENCE</scope>
    <source>
        <strain evidence="1">SMH3391-2</strain>
    </source>
</reference>
<name>A0AA39XAH0_9PEZI</name>
<gene>
    <name evidence="1" type="ORF">B0T17DRAFT_527486</name>
</gene>